<dbReference type="PROSITE" id="PS00518">
    <property type="entry name" value="ZF_RING_1"/>
    <property type="match status" value="1"/>
</dbReference>
<evidence type="ECO:0000256" key="6">
    <source>
        <dbReference type="PROSITE-ProRule" id="PRU00175"/>
    </source>
</evidence>
<reference evidence="10" key="3">
    <citation type="submission" date="2016-06" db="UniProtKB">
        <authorList>
            <consortium name="WormBaseParasite"/>
        </authorList>
    </citation>
    <scope>IDENTIFICATION</scope>
</reference>
<reference evidence="9" key="2">
    <citation type="submission" date="2014-05" db="EMBL/GenBank/DDBJ databases">
        <title>The genome and life-stage specific transcriptomes of Globodera pallida elucidate key aspects of plant parasitism by a cyst nematode.</title>
        <authorList>
            <person name="Cotton J.A."/>
            <person name="Lilley C.J."/>
            <person name="Jones L.M."/>
            <person name="Kikuchi T."/>
            <person name="Reid A.J."/>
            <person name="Thorpe P."/>
            <person name="Tsai I.J."/>
            <person name="Beasley H."/>
            <person name="Blok V."/>
            <person name="Cock P.J.A."/>
            <person name="Van den Akker S.E."/>
            <person name="Holroyd N."/>
            <person name="Hunt M."/>
            <person name="Mantelin S."/>
            <person name="Naghra H."/>
            <person name="Pain A."/>
            <person name="Palomares-Rius J.E."/>
            <person name="Zarowiecki M."/>
            <person name="Berriman M."/>
            <person name="Jones J.T."/>
            <person name="Urwin P.E."/>
        </authorList>
    </citation>
    <scope>NUCLEOTIDE SEQUENCE [LARGE SCALE GENOMIC DNA]</scope>
    <source>
        <strain evidence="9">Lindley</strain>
    </source>
</reference>
<dbReference type="Pfam" id="PF00097">
    <property type="entry name" value="zf-C3HC4"/>
    <property type="match status" value="1"/>
</dbReference>
<dbReference type="InterPro" id="IPR032443">
    <property type="entry name" value="RAWUL"/>
</dbReference>
<feature type="region of interest" description="Disordered" evidence="7">
    <location>
        <begin position="548"/>
        <end position="577"/>
    </location>
</feature>
<dbReference type="SMART" id="SM00184">
    <property type="entry name" value="RING"/>
    <property type="match status" value="1"/>
</dbReference>
<dbReference type="GO" id="GO:0000122">
    <property type="term" value="P:negative regulation of transcription by RNA polymerase II"/>
    <property type="evidence" value="ECO:0007669"/>
    <property type="project" value="TreeGrafter"/>
</dbReference>
<dbReference type="Pfam" id="PF16207">
    <property type="entry name" value="RAWUL"/>
    <property type="match status" value="1"/>
</dbReference>
<dbReference type="SUPFAM" id="SSF57850">
    <property type="entry name" value="RING/U-box"/>
    <property type="match status" value="1"/>
</dbReference>
<dbReference type="PANTHER" id="PTHR10825">
    <property type="entry name" value="RING FINGER DOMAIN-CONTAINING, POLYCOMB GROUP COMPONENT"/>
    <property type="match status" value="1"/>
</dbReference>
<protein>
    <submittedName>
        <fullName evidence="10">RING-type domain-containing protein</fullName>
    </submittedName>
</protein>
<feature type="compositionally biased region" description="Polar residues" evidence="7">
    <location>
        <begin position="558"/>
        <end position="567"/>
    </location>
</feature>
<feature type="compositionally biased region" description="Polar residues" evidence="7">
    <location>
        <begin position="449"/>
        <end position="478"/>
    </location>
</feature>
<evidence type="ECO:0000256" key="3">
    <source>
        <dbReference type="ARBA" id="ARBA00022771"/>
    </source>
</evidence>
<dbReference type="GO" id="GO:0008270">
    <property type="term" value="F:zinc ion binding"/>
    <property type="evidence" value="ECO:0007669"/>
    <property type="project" value="UniProtKB-KW"/>
</dbReference>
<name>A0A183C474_GLOPA</name>
<evidence type="ECO:0000259" key="8">
    <source>
        <dbReference type="PROSITE" id="PS50089"/>
    </source>
</evidence>
<sequence length="577" mass="63419">MDNRRLHHQNTFTEPNSDGVENEKDEQFLGLSEHISCPLCGDFLSDAVTLTGCLHFFCRLCLLRHISSESASKNCCPKCDVQLGPEKPFFHRDPALQELVFKLVPDIFWRRLARVARSRRRPSRKSLSERHILKRRRLIQLSTALCSPDEKISVQIDYVPLAEVLAANRNLMEPNVEVSPSTSSKAVADTKKQLFFFRRFFRCAARVRIEQLKRLLELKLAMTDSYGLYFVDGALQNVLEDDYTLEDIVHLFNWNRESPLPLLFTLAKLAQEDEDKPPVLEEMPQLEVEGDPAIVPVRKSAEKLLVGEELMDSGGKAAERKESGDGPKRAEETSAPALPEGPTTPDSPQLSLGTSQPCLLPSTSSETLPNSSSSLPVNGQTNKKDKRKKKDVGCAAKKQQSLLNGTVADAFGVVFANAFLAQHQQQFNQMIGGMMEVASANRKVQTTQAQKATPQNGINTKGNNDNISKACGGTSSAKPTREDRPSMVGQAPTSSGTSRCPPMPTSSSDHHNGNIGGSAVQKAKASSHCVYPKGKSGGFVTNVAQHLKQQQKPQQQLMLNDQASRHATSVLKATLPG</sequence>
<feature type="compositionally biased region" description="Low complexity" evidence="7">
    <location>
        <begin position="548"/>
        <end position="557"/>
    </location>
</feature>
<comment type="subcellular location">
    <subcellularLocation>
        <location evidence="1">Nucleus</location>
    </subcellularLocation>
</comment>
<feature type="region of interest" description="Disordered" evidence="7">
    <location>
        <begin position="449"/>
        <end position="521"/>
    </location>
</feature>
<feature type="domain" description="RING-type" evidence="8">
    <location>
        <begin position="37"/>
        <end position="80"/>
    </location>
</feature>
<evidence type="ECO:0000256" key="2">
    <source>
        <dbReference type="ARBA" id="ARBA00022723"/>
    </source>
</evidence>
<feature type="compositionally biased region" description="Polar residues" evidence="7">
    <location>
        <begin position="344"/>
        <end position="356"/>
    </location>
</feature>
<feature type="region of interest" description="Disordered" evidence="7">
    <location>
        <begin position="309"/>
        <end position="392"/>
    </location>
</feature>
<dbReference type="WBParaSite" id="GPLIN_000766800">
    <property type="protein sequence ID" value="GPLIN_000766800"/>
    <property type="gene ID" value="GPLIN_000766800"/>
</dbReference>
<dbReference type="InterPro" id="IPR017907">
    <property type="entry name" value="Znf_RING_CS"/>
</dbReference>
<feature type="region of interest" description="Disordered" evidence="7">
    <location>
        <begin position="1"/>
        <end position="22"/>
    </location>
</feature>
<keyword evidence="2" id="KW-0479">Metal-binding</keyword>
<dbReference type="Gene3D" id="3.10.20.90">
    <property type="entry name" value="Phosphatidylinositol 3-kinase Catalytic Subunit, Chain A, domain 1"/>
    <property type="match status" value="1"/>
</dbReference>
<feature type="compositionally biased region" description="Low complexity" evidence="7">
    <location>
        <begin position="357"/>
        <end position="376"/>
    </location>
</feature>
<reference evidence="9" key="1">
    <citation type="submission" date="2013-12" db="EMBL/GenBank/DDBJ databases">
        <authorList>
            <person name="Aslett M."/>
        </authorList>
    </citation>
    <scope>NUCLEOTIDE SEQUENCE [LARGE SCALE GENOMIC DNA]</scope>
    <source>
        <strain evidence="9">Lindley</strain>
    </source>
</reference>
<evidence type="ECO:0000256" key="7">
    <source>
        <dbReference type="SAM" id="MobiDB-lite"/>
    </source>
</evidence>
<dbReference type="Proteomes" id="UP000050741">
    <property type="component" value="Unassembled WGS sequence"/>
</dbReference>
<dbReference type="GO" id="GO:1990841">
    <property type="term" value="F:promoter-specific chromatin binding"/>
    <property type="evidence" value="ECO:0007669"/>
    <property type="project" value="TreeGrafter"/>
</dbReference>
<dbReference type="InterPro" id="IPR013083">
    <property type="entry name" value="Znf_RING/FYVE/PHD"/>
</dbReference>
<evidence type="ECO:0000313" key="10">
    <source>
        <dbReference type="WBParaSite" id="GPLIN_000766800"/>
    </source>
</evidence>
<feature type="compositionally biased region" description="Basic and acidic residues" evidence="7">
    <location>
        <begin position="317"/>
        <end position="332"/>
    </location>
</feature>
<keyword evidence="3 6" id="KW-0863">Zinc-finger</keyword>
<organism evidence="9 10">
    <name type="scientific">Globodera pallida</name>
    <name type="common">Potato cyst nematode worm</name>
    <name type="synonym">Heterodera pallida</name>
    <dbReference type="NCBI Taxonomy" id="36090"/>
    <lineage>
        <taxon>Eukaryota</taxon>
        <taxon>Metazoa</taxon>
        <taxon>Ecdysozoa</taxon>
        <taxon>Nematoda</taxon>
        <taxon>Chromadorea</taxon>
        <taxon>Rhabditida</taxon>
        <taxon>Tylenchina</taxon>
        <taxon>Tylenchomorpha</taxon>
        <taxon>Tylenchoidea</taxon>
        <taxon>Heteroderidae</taxon>
        <taxon>Heteroderinae</taxon>
        <taxon>Globodera</taxon>
    </lineage>
</organism>
<accession>A0A183C474</accession>
<dbReference type="InterPro" id="IPR001841">
    <property type="entry name" value="Znf_RING"/>
</dbReference>
<dbReference type="GO" id="GO:0035102">
    <property type="term" value="C:PRC1 complex"/>
    <property type="evidence" value="ECO:0007669"/>
    <property type="project" value="TreeGrafter"/>
</dbReference>
<proteinExistence type="predicted"/>
<keyword evidence="9" id="KW-1185">Reference proteome</keyword>
<dbReference type="Gene3D" id="3.30.40.10">
    <property type="entry name" value="Zinc/RING finger domain, C3HC4 (zinc finger)"/>
    <property type="match status" value="1"/>
</dbReference>
<dbReference type="PANTHER" id="PTHR10825:SF72">
    <property type="entry name" value="UBIQUITIN-LIKE DOMAIN-CONTAINING PROTEIN"/>
    <property type="match status" value="1"/>
</dbReference>
<evidence type="ECO:0000256" key="4">
    <source>
        <dbReference type="ARBA" id="ARBA00022833"/>
    </source>
</evidence>
<dbReference type="PROSITE" id="PS50089">
    <property type="entry name" value="ZF_RING_2"/>
    <property type="match status" value="1"/>
</dbReference>
<evidence type="ECO:0000256" key="5">
    <source>
        <dbReference type="ARBA" id="ARBA00023242"/>
    </source>
</evidence>
<evidence type="ECO:0000313" key="9">
    <source>
        <dbReference type="Proteomes" id="UP000050741"/>
    </source>
</evidence>
<dbReference type="AlphaFoldDB" id="A0A183C474"/>
<evidence type="ECO:0000256" key="1">
    <source>
        <dbReference type="ARBA" id="ARBA00004123"/>
    </source>
</evidence>
<keyword evidence="4" id="KW-0862">Zinc</keyword>
<dbReference type="InterPro" id="IPR018957">
    <property type="entry name" value="Znf_C3HC4_RING-type"/>
</dbReference>
<keyword evidence="5" id="KW-0539">Nucleus</keyword>